<gene>
    <name evidence="3" type="ORF">VB854_28485</name>
</gene>
<organism evidence="3 4">
    <name type="scientific">Limnoraphis robusta CCNP1315</name>
    <dbReference type="NCBI Taxonomy" id="3110306"/>
    <lineage>
        <taxon>Bacteria</taxon>
        <taxon>Bacillati</taxon>
        <taxon>Cyanobacteriota</taxon>
        <taxon>Cyanophyceae</taxon>
        <taxon>Oscillatoriophycideae</taxon>
        <taxon>Oscillatoriales</taxon>
        <taxon>Sirenicapillariaceae</taxon>
        <taxon>Limnoraphis</taxon>
    </lineage>
</organism>
<dbReference type="RefSeq" id="WP_323274527.1">
    <property type="nucleotide sequence ID" value="NZ_JAYGHT010000195.1"/>
</dbReference>
<evidence type="ECO:0000313" key="4">
    <source>
        <dbReference type="Proteomes" id="UP001301728"/>
    </source>
</evidence>
<name>A0ABU5U6T7_9CYAN</name>
<feature type="compositionally biased region" description="Basic and acidic residues" evidence="1">
    <location>
        <begin position="1"/>
        <end position="11"/>
    </location>
</feature>
<evidence type="ECO:0000313" key="3">
    <source>
        <dbReference type="EMBL" id="MEA5522874.1"/>
    </source>
</evidence>
<proteinExistence type="predicted"/>
<feature type="transmembrane region" description="Helical" evidence="2">
    <location>
        <begin position="46"/>
        <end position="64"/>
    </location>
</feature>
<comment type="caution">
    <text evidence="3">The sequence shown here is derived from an EMBL/GenBank/DDBJ whole genome shotgun (WGS) entry which is preliminary data.</text>
</comment>
<keyword evidence="2" id="KW-1133">Transmembrane helix</keyword>
<accession>A0ABU5U6T7</accession>
<evidence type="ECO:0000256" key="2">
    <source>
        <dbReference type="SAM" id="Phobius"/>
    </source>
</evidence>
<keyword evidence="2" id="KW-0472">Membrane</keyword>
<keyword evidence="2" id="KW-0812">Transmembrane</keyword>
<feature type="region of interest" description="Disordered" evidence="1">
    <location>
        <begin position="1"/>
        <end position="35"/>
    </location>
</feature>
<dbReference type="EMBL" id="JAYGHT010000195">
    <property type="protein sequence ID" value="MEA5522874.1"/>
    <property type="molecule type" value="Genomic_DNA"/>
</dbReference>
<feature type="compositionally biased region" description="Polar residues" evidence="1">
    <location>
        <begin position="12"/>
        <end position="35"/>
    </location>
</feature>
<reference evidence="3 4" key="1">
    <citation type="submission" date="2023-12" db="EMBL/GenBank/DDBJ databases">
        <title>Baltic Sea Cyanobacteria.</title>
        <authorList>
            <person name="Delbaje E."/>
            <person name="Fewer D.P."/>
            <person name="Shishido T.K."/>
        </authorList>
    </citation>
    <scope>NUCLEOTIDE SEQUENCE [LARGE SCALE GENOMIC DNA]</scope>
    <source>
        <strain evidence="3 4">CCNP 1315</strain>
    </source>
</reference>
<dbReference type="Proteomes" id="UP001301728">
    <property type="component" value="Unassembled WGS sequence"/>
</dbReference>
<sequence>MKKRLKIDAKPSHQQNSCVENSMNQESIKSSELSDETMNNQEKMKMIHQLFKVLIVVFSFIIPLNNEPCSLLEFRETIEGDRVVREIILNSCNPKN</sequence>
<protein>
    <submittedName>
        <fullName evidence="3">Uncharacterized protein</fullName>
    </submittedName>
</protein>
<evidence type="ECO:0000256" key="1">
    <source>
        <dbReference type="SAM" id="MobiDB-lite"/>
    </source>
</evidence>
<keyword evidence="4" id="KW-1185">Reference proteome</keyword>